<dbReference type="Proteomes" id="UP001500340">
    <property type="component" value="Unassembled WGS sequence"/>
</dbReference>
<dbReference type="EMBL" id="BAAACX010000007">
    <property type="protein sequence ID" value="GAA0384788.1"/>
    <property type="molecule type" value="Genomic_DNA"/>
</dbReference>
<gene>
    <name evidence="1" type="ORF">GCM10008933_14920</name>
</gene>
<accession>A0ABP3HYI3</accession>
<reference evidence="2" key="1">
    <citation type="journal article" date="2019" name="Int. J. Syst. Evol. Microbiol.">
        <title>The Global Catalogue of Microorganisms (GCM) 10K type strain sequencing project: providing services to taxonomists for standard genome sequencing and annotation.</title>
        <authorList>
            <consortium name="The Broad Institute Genomics Platform"/>
            <consortium name="The Broad Institute Genome Sequencing Center for Infectious Disease"/>
            <person name="Wu L."/>
            <person name="Ma J."/>
        </authorList>
    </citation>
    <scope>NUCLEOTIDE SEQUENCE [LARGE SCALE GENOMIC DNA]</scope>
    <source>
        <strain evidence="2">JCM 12774</strain>
    </source>
</reference>
<organism evidence="1 2">
    <name type="scientific">Paenibacillus motobuensis</name>
    <dbReference type="NCBI Taxonomy" id="295324"/>
    <lineage>
        <taxon>Bacteria</taxon>
        <taxon>Bacillati</taxon>
        <taxon>Bacillota</taxon>
        <taxon>Bacilli</taxon>
        <taxon>Bacillales</taxon>
        <taxon>Paenibacillaceae</taxon>
        <taxon>Paenibacillus</taxon>
    </lineage>
</organism>
<proteinExistence type="predicted"/>
<protein>
    <recommendedName>
        <fullName evidence="3">N-acetyltransferase domain-containing protein</fullName>
    </recommendedName>
</protein>
<dbReference type="SUPFAM" id="SSF55729">
    <property type="entry name" value="Acyl-CoA N-acyltransferases (Nat)"/>
    <property type="match status" value="1"/>
</dbReference>
<comment type="caution">
    <text evidence="1">The sequence shown here is derived from an EMBL/GenBank/DDBJ whole genome shotgun (WGS) entry which is preliminary data.</text>
</comment>
<sequence>MMEYGSKQLGIRTYHAETNEYNIGSRRMLEKLGYEEKGREGIEEYRGRQGRMIQYEYIVPENKNFLESSKIRVI</sequence>
<evidence type="ECO:0008006" key="3">
    <source>
        <dbReference type="Google" id="ProtNLM"/>
    </source>
</evidence>
<name>A0ABP3HYI3_9BACL</name>
<evidence type="ECO:0000313" key="1">
    <source>
        <dbReference type="EMBL" id="GAA0384788.1"/>
    </source>
</evidence>
<keyword evidence="2" id="KW-1185">Reference proteome</keyword>
<dbReference type="Gene3D" id="3.40.630.30">
    <property type="match status" value="1"/>
</dbReference>
<evidence type="ECO:0000313" key="2">
    <source>
        <dbReference type="Proteomes" id="UP001500340"/>
    </source>
</evidence>
<dbReference type="InterPro" id="IPR016181">
    <property type="entry name" value="Acyl_CoA_acyltransferase"/>
</dbReference>